<reference evidence="2" key="1">
    <citation type="submission" date="2021-01" db="UniProtKB">
        <authorList>
            <consortium name="EnsemblMetazoa"/>
        </authorList>
    </citation>
    <scope>IDENTIFICATION</scope>
</reference>
<feature type="compositionally biased region" description="Low complexity" evidence="1">
    <location>
        <begin position="8"/>
        <end position="17"/>
    </location>
</feature>
<evidence type="ECO:0000256" key="1">
    <source>
        <dbReference type="SAM" id="MobiDB-lite"/>
    </source>
</evidence>
<dbReference type="EnsemblMetazoa" id="CLYHEMT006999.1">
    <property type="protein sequence ID" value="CLYHEMP006999.1"/>
    <property type="gene ID" value="CLYHEMG006999"/>
</dbReference>
<keyword evidence="3" id="KW-1185">Reference proteome</keyword>
<dbReference type="Proteomes" id="UP000594262">
    <property type="component" value="Unplaced"/>
</dbReference>
<accession>A0A7M5U6Y9</accession>
<sequence length="194" mass="22384">MFKFSLRSSSSSNNTNKNTDEGLSKQQVSTLMRHLSTATSICMVQPPGDADFNKGKKEFRRSMRKREDVDLYKLRKQRMLKQKEEEEKEDEERLSDSSSKHSDRGAGDCCDNLRRISRIIDAPQSIMEYKDLLKSISLQLFSKSRTSLDSARSNTKYSTLGKEEEAFNNIDRTDSIDDRTTTFVLTQKFIGWKV</sequence>
<evidence type="ECO:0000313" key="3">
    <source>
        <dbReference type="Proteomes" id="UP000594262"/>
    </source>
</evidence>
<feature type="region of interest" description="Disordered" evidence="1">
    <location>
        <begin position="74"/>
        <end position="107"/>
    </location>
</feature>
<name>A0A7M5U6Y9_9CNID</name>
<dbReference type="GeneID" id="136812329"/>
<feature type="compositionally biased region" description="Basic and acidic residues" evidence="1">
    <location>
        <begin position="94"/>
        <end position="107"/>
    </location>
</feature>
<organism evidence="2 3">
    <name type="scientific">Clytia hemisphaerica</name>
    <dbReference type="NCBI Taxonomy" id="252671"/>
    <lineage>
        <taxon>Eukaryota</taxon>
        <taxon>Metazoa</taxon>
        <taxon>Cnidaria</taxon>
        <taxon>Hydrozoa</taxon>
        <taxon>Hydroidolina</taxon>
        <taxon>Leptothecata</taxon>
        <taxon>Obeliida</taxon>
        <taxon>Clytiidae</taxon>
        <taxon>Clytia</taxon>
    </lineage>
</organism>
<proteinExistence type="predicted"/>
<dbReference type="RefSeq" id="XP_066924929.1">
    <property type="nucleotide sequence ID" value="XM_067068828.1"/>
</dbReference>
<protein>
    <submittedName>
        <fullName evidence="2">Uncharacterized protein</fullName>
    </submittedName>
</protein>
<evidence type="ECO:0000313" key="2">
    <source>
        <dbReference type="EnsemblMetazoa" id="CLYHEMP006999.1"/>
    </source>
</evidence>
<feature type="compositionally biased region" description="Polar residues" evidence="1">
    <location>
        <begin position="24"/>
        <end position="42"/>
    </location>
</feature>
<feature type="region of interest" description="Disordered" evidence="1">
    <location>
        <begin position="1"/>
        <end position="59"/>
    </location>
</feature>
<dbReference type="AlphaFoldDB" id="A0A7M5U6Y9"/>